<gene>
    <name evidence="1" type="ORF">LCGC14_0427490</name>
</gene>
<dbReference type="AlphaFoldDB" id="A0A0F9SV53"/>
<organism evidence="1">
    <name type="scientific">marine sediment metagenome</name>
    <dbReference type="NCBI Taxonomy" id="412755"/>
    <lineage>
        <taxon>unclassified sequences</taxon>
        <taxon>metagenomes</taxon>
        <taxon>ecological metagenomes</taxon>
    </lineage>
</organism>
<protein>
    <recommendedName>
        <fullName evidence="2">Peptidase M15C domain-containing protein</fullName>
    </recommendedName>
</protein>
<name>A0A0F9SV53_9ZZZZ</name>
<dbReference type="InterPro" id="IPR009045">
    <property type="entry name" value="Zn_M74/Hedgehog-like"/>
</dbReference>
<dbReference type="EMBL" id="LAZR01000397">
    <property type="protein sequence ID" value="KKN70754.1"/>
    <property type="molecule type" value="Genomic_DNA"/>
</dbReference>
<reference evidence="1" key="1">
    <citation type="journal article" date="2015" name="Nature">
        <title>Complex archaea that bridge the gap between prokaryotes and eukaryotes.</title>
        <authorList>
            <person name="Spang A."/>
            <person name="Saw J.H."/>
            <person name="Jorgensen S.L."/>
            <person name="Zaremba-Niedzwiedzka K."/>
            <person name="Martijn J."/>
            <person name="Lind A.E."/>
            <person name="van Eijk R."/>
            <person name="Schleper C."/>
            <person name="Guy L."/>
            <person name="Ettema T.J."/>
        </authorList>
    </citation>
    <scope>NUCLEOTIDE SEQUENCE</scope>
</reference>
<dbReference type="Gene3D" id="3.30.1380.10">
    <property type="match status" value="1"/>
</dbReference>
<evidence type="ECO:0008006" key="2">
    <source>
        <dbReference type="Google" id="ProtNLM"/>
    </source>
</evidence>
<sequence length="161" mass="18362">MARKIYERNGPHLAELHPSFRLRILALMGVLAQKGILVLLTRSYASREAQRRLHATFLAGDGPRAAPENRSWHRYRLAIDGIPFRDADSDLVLDREELTWDVEVPVWEVFAKTAEELGMRSGSSFGDWPHVEWHPGLTIDQAEALGSYSLDNLGIWRRIFA</sequence>
<proteinExistence type="predicted"/>
<accession>A0A0F9SV53</accession>
<dbReference type="SUPFAM" id="SSF55166">
    <property type="entry name" value="Hedgehog/DD-peptidase"/>
    <property type="match status" value="1"/>
</dbReference>
<comment type="caution">
    <text evidence="1">The sequence shown here is derived from an EMBL/GenBank/DDBJ whole genome shotgun (WGS) entry which is preliminary data.</text>
</comment>
<evidence type="ECO:0000313" key="1">
    <source>
        <dbReference type="EMBL" id="KKN70754.1"/>
    </source>
</evidence>